<evidence type="ECO:0000256" key="4">
    <source>
        <dbReference type="ARBA" id="ARBA00023002"/>
    </source>
</evidence>
<dbReference type="InterPro" id="IPR002397">
    <property type="entry name" value="Cyt_P450_B"/>
</dbReference>
<evidence type="ECO:0000256" key="1">
    <source>
        <dbReference type="ARBA" id="ARBA00010617"/>
    </source>
</evidence>
<keyword evidence="3 7" id="KW-0479">Metal-binding</keyword>
<dbReference type="EMBL" id="JACHMH010000001">
    <property type="protein sequence ID" value="MBB4679191.1"/>
    <property type="molecule type" value="Genomic_DNA"/>
</dbReference>
<keyword evidence="5 7" id="KW-0408">Iron</keyword>
<dbReference type="Gene3D" id="1.10.630.10">
    <property type="entry name" value="Cytochrome P450"/>
    <property type="match status" value="1"/>
</dbReference>
<dbReference type="RefSeq" id="WP_185004966.1">
    <property type="nucleotide sequence ID" value="NZ_BAAAUI010000025.1"/>
</dbReference>
<keyword evidence="9" id="KW-1185">Reference proteome</keyword>
<protein>
    <submittedName>
        <fullName evidence="8">Cytochrome P450</fullName>
    </submittedName>
</protein>
<keyword evidence="4 7" id="KW-0560">Oxidoreductase</keyword>
<dbReference type="PANTHER" id="PTHR46696:SF1">
    <property type="entry name" value="CYTOCHROME P450 YJIB-RELATED"/>
    <property type="match status" value="1"/>
</dbReference>
<proteinExistence type="inferred from homology"/>
<comment type="similarity">
    <text evidence="1 7">Belongs to the cytochrome P450 family.</text>
</comment>
<evidence type="ECO:0000256" key="6">
    <source>
        <dbReference type="ARBA" id="ARBA00023033"/>
    </source>
</evidence>
<evidence type="ECO:0000256" key="3">
    <source>
        <dbReference type="ARBA" id="ARBA00022723"/>
    </source>
</evidence>
<dbReference type="PRINTS" id="PR00359">
    <property type="entry name" value="BP450"/>
</dbReference>
<dbReference type="GO" id="GO:0020037">
    <property type="term" value="F:heme binding"/>
    <property type="evidence" value="ECO:0007669"/>
    <property type="project" value="InterPro"/>
</dbReference>
<dbReference type="PROSITE" id="PS00086">
    <property type="entry name" value="CYTOCHROME_P450"/>
    <property type="match status" value="1"/>
</dbReference>
<name>A0A7W7FUD6_9PSEU</name>
<dbReference type="InterPro" id="IPR036396">
    <property type="entry name" value="Cyt_P450_sf"/>
</dbReference>
<evidence type="ECO:0000256" key="7">
    <source>
        <dbReference type="RuleBase" id="RU000461"/>
    </source>
</evidence>
<dbReference type="GO" id="GO:0016705">
    <property type="term" value="F:oxidoreductase activity, acting on paired donors, with incorporation or reduction of molecular oxygen"/>
    <property type="evidence" value="ECO:0007669"/>
    <property type="project" value="InterPro"/>
</dbReference>
<dbReference type="SUPFAM" id="SSF48264">
    <property type="entry name" value="Cytochrome P450"/>
    <property type="match status" value="1"/>
</dbReference>
<dbReference type="FunFam" id="1.10.630.10:FF:000018">
    <property type="entry name" value="Cytochrome P450 monooxygenase"/>
    <property type="match status" value="1"/>
</dbReference>
<dbReference type="Proteomes" id="UP000533598">
    <property type="component" value="Unassembled WGS sequence"/>
</dbReference>
<dbReference type="AlphaFoldDB" id="A0A7W7FUD6"/>
<evidence type="ECO:0000313" key="8">
    <source>
        <dbReference type="EMBL" id="MBB4679191.1"/>
    </source>
</evidence>
<dbReference type="InterPro" id="IPR017972">
    <property type="entry name" value="Cyt_P450_CS"/>
</dbReference>
<dbReference type="InterPro" id="IPR001128">
    <property type="entry name" value="Cyt_P450"/>
</dbReference>
<dbReference type="CDD" id="cd11029">
    <property type="entry name" value="CYP107-like"/>
    <property type="match status" value="1"/>
</dbReference>
<comment type="caution">
    <text evidence="8">The sequence shown here is derived from an EMBL/GenBank/DDBJ whole genome shotgun (WGS) entry which is preliminary data.</text>
</comment>
<sequence length="393" mass="43730">MTDVLVQAAPPAELLASRASDPYPYFRWLREHAPVFAERKRDGRTIWHISRHDDVRALLGDERLSKNPDTVPGYRPGPEGLNKHLVHADPPEHTRLRRLVSTAFLPRRIAALEPFVQHTAEDLLDRLDPDTGVDLIGEFALPLTFTLICTILGVPEHLNTPTTRTMLTNTVVPTAGQRTDARLRTFLTELIAHKRHHPTGELDLLGALVGAREQLTEEELLGTAYLLLLVGHDTTVNLIGNGLLALLRHPDQLQALRADPALIGTGLEELLRYDSPVRDATFRVATEPIRLHGRLIQPGDIVSLLIGSANRDPSHFPDPDRLDLTRNPNDHLAFGRGPHFCIGAALSRMEGALAVNLVLHRLGEIRLAAPDHELRWRPSRVMRGLESLPVTSR</sequence>
<evidence type="ECO:0000256" key="5">
    <source>
        <dbReference type="ARBA" id="ARBA00023004"/>
    </source>
</evidence>
<dbReference type="GO" id="GO:0005506">
    <property type="term" value="F:iron ion binding"/>
    <property type="evidence" value="ECO:0007669"/>
    <property type="project" value="InterPro"/>
</dbReference>
<dbReference type="Pfam" id="PF00067">
    <property type="entry name" value="p450"/>
    <property type="match status" value="2"/>
</dbReference>
<reference evidence="8 9" key="1">
    <citation type="submission" date="2020-08" db="EMBL/GenBank/DDBJ databases">
        <title>Sequencing the genomes of 1000 actinobacteria strains.</title>
        <authorList>
            <person name="Klenk H.-P."/>
        </authorList>
    </citation>
    <scope>NUCLEOTIDE SEQUENCE [LARGE SCALE GENOMIC DNA]</scope>
    <source>
        <strain evidence="8 9">DSM 44230</strain>
    </source>
</reference>
<keyword evidence="2 7" id="KW-0349">Heme</keyword>
<dbReference type="PANTHER" id="PTHR46696">
    <property type="entry name" value="P450, PUTATIVE (EUROFUNG)-RELATED"/>
    <property type="match status" value="1"/>
</dbReference>
<accession>A0A7W7FUD6</accession>
<gene>
    <name evidence="8" type="ORF">HNR67_005309</name>
</gene>
<dbReference type="GO" id="GO:0004497">
    <property type="term" value="F:monooxygenase activity"/>
    <property type="evidence" value="ECO:0007669"/>
    <property type="project" value="UniProtKB-KW"/>
</dbReference>
<evidence type="ECO:0000256" key="2">
    <source>
        <dbReference type="ARBA" id="ARBA00022617"/>
    </source>
</evidence>
<organism evidence="8 9">
    <name type="scientific">Crossiella cryophila</name>
    <dbReference type="NCBI Taxonomy" id="43355"/>
    <lineage>
        <taxon>Bacteria</taxon>
        <taxon>Bacillati</taxon>
        <taxon>Actinomycetota</taxon>
        <taxon>Actinomycetes</taxon>
        <taxon>Pseudonocardiales</taxon>
        <taxon>Pseudonocardiaceae</taxon>
        <taxon>Crossiella</taxon>
    </lineage>
</organism>
<keyword evidence="6 7" id="KW-0503">Monooxygenase</keyword>
<evidence type="ECO:0000313" key="9">
    <source>
        <dbReference type="Proteomes" id="UP000533598"/>
    </source>
</evidence>